<comment type="cofactor">
    <cofactor evidence="3">
        <name>(R)-lipoate</name>
        <dbReference type="ChEBI" id="CHEBI:83088"/>
    </cofactor>
    <text evidence="3">Binds 1 lipoyl cofactor covalently.</text>
</comment>
<dbReference type="PROSITE" id="PS50968">
    <property type="entry name" value="BIOTINYL_LIPOYL"/>
    <property type="match status" value="1"/>
</dbReference>
<dbReference type="CDD" id="cd06848">
    <property type="entry name" value="GCS_H"/>
    <property type="match status" value="1"/>
</dbReference>
<dbReference type="RefSeq" id="WP_324620218.1">
    <property type="nucleotide sequence ID" value="NZ_JAYKOT010000003.1"/>
</dbReference>
<comment type="caution">
    <text evidence="6">The sequence shown here is derived from an EMBL/GenBank/DDBJ whole genome shotgun (WGS) entry which is preliminary data.</text>
</comment>
<feature type="domain" description="Lipoyl-binding" evidence="5">
    <location>
        <begin position="22"/>
        <end position="103"/>
    </location>
</feature>
<evidence type="ECO:0000313" key="6">
    <source>
        <dbReference type="EMBL" id="MEB3430058.1"/>
    </source>
</evidence>
<dbReference type="PANTHER" id="PTHR11715:SF3">
    <property type="entry name" value="GLYCINE CLEAVAGE SYSTEM H PROTEIN-RELATED"/>
    <property type="match status" value="1"/>
</dbReference>
<evidence type="ECO:0000256" key="1">
    <source>
        <dbReference type="ARBA" id="ARBA00009249"/>
    </source>
</evidence>
<dbReference type="Gene3D" id="2.40.50.100">
    <property type="match status" value="1"/>
</dbReference>
<name>A0AAW9MQY0_9FIRM</name>
<dbReference type="NCBIfam" id="NF002270">
    <property type="entry name" value="PRK01202.1"/>
    <property type="match status" value="1"/>
</dbReference>
<dbReference type="InterPro" id="IPR033753">
    <property type="entry name" value="GCV_H/Fam206"/>
</dbReference>
<evidence type="ECO:0000256" key="4">
    <source>
        <dbReference type="PIRSR" id="PIRSR617453-50"/>
    </source>
</evidence>
<accession>A0AAW9MQY0</accession>
<reference evidence="6 7" key="1">
    <citation type="submission" date="2024-01" db="EMBL/GenBank/DDBJ databases">
        <title>Complete genome sequence of Citroniella saccharovorans strain M6.X9, isolated from human fecal sample.</title>
        <authorList>
            <person name="Cheng G."/>
            <person name="Westerholm M."/>
            <person name="Schnurer A."/>
        </authorList>
    </citation>
    <scope>NUCLEOTIDE SEQUENCE [LARGE SCALE GENOMIC DNA]</scope>
    <source>
        <strain evidence="6 7">DSM 29873</strain>
    </source>
</reference>
<protein>
    <recommendedName>
        <fullName evidence="3">Glycine cleavage system H protein</fullName>
    </recommendedName>
</protein>
<organism evidence="6 7">
    <name type="scientific">Citroniella saccharovorans</name>
    <dbReference type="NCBI Taxonomy" id="2053367"/>
    <lineage>
        <taxon>Bacteria</taxon>
        <taxon>Bacillati</taxon>
        <taxon>Bacillota</taxon>
        <taxon>Tissierellia</taxon>
        <taxon>Tissierellales</taxon>
        <taxon>Peptoniphilaceae</taxon>
        <taxon>Citroniella</taxon>
    </lineage>
</organism>
<dbReference type="InterPro" id="IPR000089">
    <property type="entry name" value="Biotin_lipoyl"/>
</dbReference>
<keyword evidence="2 3" id="KW-0450">Lipoyl</keyword>
<comment type="subunit">
    <text evidence="3">The glycine cleavage system is composed of four proteins: P, T, L and H.</text>
</comment>
<dbReference type="InterPro" id="IPR011053">
    <property type="entry name" value="Single_hybrid_motif"/>
</dbReference>
<gene>
    <name evidence="3 6" type="primary">gcvH</name>
    <name evidence="6" type="ORF">VLK81_08665</name>
</gene>
<comment type="function">
    <text evidence="3">The glycine cleavage system catalyzes the degradation of glycine. The H protein shuttles the methylamine group of glycine from the P protein to the T protein.</text>
</comment>
<keyword evidence="7" id="KW-1185">Reference proteome</keyword>
<evidence type="ECO:0000256" key="3">
    <source>
        <dbReference type="HAMAP-Rule" id="MF_00272"/>
    </source>
</evidence>
<dbReference type="AlphaFoldDB" id="A0AAW9MQY0"/>
<dbReference type="EMBL" id="JAYKOT010000003">
    <property type="protein sequence ID" value="MEB3430058.1"/>
    <property type="molecule type" value="Genomic_DNA"/>
</dbReference>
<dbReference type="SUPFAM" id="SSF51230">
    <property type="entry name" value="Single hybrid motif"/>
    <property type="match status" value="1"/>
</dbReference>
<dbReference type="InterPro" id="IPR017453">
    <property type="entry name" value="GCV_H_sub"/>
</dbReference>
<dbReference type="GO" id="GO:0019464">
    <property type="term" value="P:glycine decarboxylation via glycine cleavage system"/>
    <property type="evidence" value="ECO:0007669"/>
    <property type="project" value="UniProtKB-UniRule"/>
</dbReference>
<dbReference type="GO" id="GO:0009249">
    <property type="term" value="P:protein lipoylation"/>
    <property type="evidence" value="ECO:0007669"/>
    <property type="project" value="TreeGrafter"/>
</dbReference>
<dbReference type="HAMAP" id="MF_00272">
    <property type="entry name" value="GcvH"/>
    <property type="match status" value="1"/>
</dbReference>
<feature type="modified residue" description="N6-lipoyllysine" evidence="3 4">
    <location>
        <position position="63"/>
    </location>
</feature>
<dbReference type="PANTHER" id="PTHR11715">
    <property type="entry name" value="GLYCINE CLEAVAGE SYSTEM H PROTEIN"/>
    <property type="match status" value="1"/>
</dbReference>
<dbReference type="InterPro" id="IPR002930">
    <property type="entry name" value="GCV_H"/>
</dbReference>
<dbReference type="Pfam" id="PF01597">
    <property type="entry name" value="GCV_H"/>
    <property type="match status" value="1"/>
</dbReference>
<evidence type="ECO:0000313" key="7">
    <source>
        <dbReference type="Proteomes" id="UP001357733"/>
    </source>
</evidence>
<sequence>MKVEKGLFYTKDHEWIKVEGNTFTIGLADYAQDHLGDIVYVELPEVDDELEAGDTVASIESVKAASDTFVPIAGKVVEVNEELDDDPALINQDPYGAWIAKLESDDINTDELMNDEDYEKVLI</sequence>
<comment type="similarity">
    <text evidence="1 3">Belongs to the GcvH family.</text>
</comment>
<dbReference type="GO" id="GO:0005960">
    <property type="term" value="C:glycine cleavage complex"/>
    <property type="evidence" value="ECO:0007669"/>
    <property type="project" value="InterPro"/>
</dbReference>
<dbReference type="Proteomes" id="UP001357733">
    <property type="component" value="Unassembled WGS sequence"/>
</dbReference>
<evidence type="ECO:0000256" key="2">
    <source>
        <dbReference type="ARBA" id="ARBA00022823"/>
    </source>
</evidence>
<evidence type="ECO:0000259" key="5">
    <source>
        <dbReference type="PROSITE" id="PS50968"/>
    </source>
</evidence>
<dbReference type="NCBIfam" id="TIGR00527">
    <property type="entry name" value="gcvH"/>
    <property type="match status" value="1"/>
</dbReference>
<dbReference type="GO" id="GO:0005829">
    <property type="term" value="C:cytosol"/>
    <property type="evidence" value="ECO:0007669"/>
    <property type="project" value="TreeGrafter"/>
</dbReference>
<proteinExistence type="inferred from homology"/>